<dbReference type="InterPro" id="IPR006218">
    <property type="entry name" value="DAHP1/KDSA"/>
</dbReference>
<sequence length="337" mass="37180">MILVLEPNLTDEQVANIVRQLEEKGVQVHYSKGVDKTILGLIGDKRKIAELPVERFPGVEKVVHVSEPFKLASRHFHPEASRIQVGNVVIGGEEPVVIAGPCSVESREQLMATAEAVKKAGAHILRGGAFKPRSSPYSFQGLGEDGLKLLAEAREKTSMPIISEVMDPENLEMVAEYVDILQLGARNMQNFHLLKKVGRINKPVMLKRGLSATIEEWLMAAEYILNEGNPHVILCERGIRTFEQYTRNTLDISAVPVVKHLSHLPIIVDPSHAAGKWRYVTPLAKAAIAVGADGLMIEVHPQPEKALSDGPQQLTFDKFDELMHQVKALTSRLEPVG</sequence>
<dbReference type="PANTHER" id="PTHR43018">
    <property type="entry name" value="PHOSPHO-2-DEHYDRO-3-DEOXYHEPTONATE ALDOLASE"/>
    <property type="match status" value="1"/>
</dbReference>
<evidence type="ECO:0000313" key="5">
    <source>
        <dbReference type="Proteomes" id="UP000677436"/>
    </source>
</evidence>
<name>A0A8D5UIS1_9BACL</name>
<dbReference type="InterPro" id="IPR052899">
    <property type="entry name" value="Class-I_DAHP_synthase"/>
</dbReference>
<dbReference type="GO" id="GO:0009073">
    <property type="term" value="P:aromatic amino acid family biosynthetic process"/>
    <property type="evidence" value="ECO:0007669"/>
    <property type="project" value="InterPro"/>
</dbReference>
<proteinExistence type="predicted"/>
<feature type="domain" description="DAHP synthase ferredoxin-like" evidence="3">
    <location>
        <begin position="1"/>
        <end position="67"/>
    </location>
</feature>
<evidence type="ECO:0000259" key="3">
    <source>
        <dbReference type="Pfam" id="PF18152"/>
    </source>
</evidence>
<dbReference type="InterPro" id="IPR013785">
    <property type="entry name" value="Aldolase_TIM"/>
</dbReference>
<accession>A0A8D5UIS1</accession>
<dbReference type="GO" id="GO:0016832">
    <property type="term" value="F:aldehyde-lyase activity"/>
    <property type="evidence" value="ECO:0007669"/>
    <property type="project" value="InterPro"/>
</dbReference>
<dbReference type="NCBIfam" id="TIGR01361">
    <property type="entry name" value="DAHP_synth_Bsub"/>
    <property type="match status" value="1"/>
</dbReference>
<dbReference type="RefSeq" id="WP_212772945.1">
    <property type="nucleotide sequence ID" value="NZ_AP024601.1"/>
</dbReference>
<dbReference type="SUPFAM" id="SSF51569">
    <property type="entry name" value="Aldolase"/>
    <property type="match status" value="1"/>
</dbReference>
<dbReference type="Pfam" id="PF00793">
    <property type="entry name" value="DAHP_synth_1"/>
    <property type="match status" value="1"/>
</dbReference>
<dbReference type="Proteomes" id="UP000677436">
    <property type="component" value="Chromosome"/>
</dbReference>
<dbReference type="Pfam" id="PF18152">
    <property type="entry name" value="DAHP_snth_FXD"/>
    <property type="match status" value="1"/>
</dbReference>
<dbReference type="AlphaFoldDB" id="A0A8D5UIS1"/>
<gene>
    <name evidence="4" type="ORF">JIR001_24100</name>
</gene>
<evidence type="ECO:0000256" key="1">
    <source>
        <dbReference type="ARBA" id="ARBA00022679"/>
    </source>
</evidence>
<evidence type="ECO:0000313" key="4">
    <source>
        <dbReference type="EMBL" id="BCU82627.1"/>
    </source>
</evidence>
<dbReference type="EMBL" id="AP024601">
    <property type="protein sequence ID" value="BCU82627.1"/>
    <property type="molecule type" value="Genomic_DNA"/>
</dbReference>
<protein>
    <submittedName>
        <fullName evidence="4">3-deoxy-7-phosphoheptulonate synthase</fullName>
    </submittedName>
</protein>
<dbReference type="KEGG" id="pabs:JIR001_24100"/>
<dbReference type="NCBIfam" id="NF006421">
    <property type="entry name" value="PRK08673.1"/>
    <property type="match status" value="1"/>
</dbReference>
<dbReference type="Gene3D" id="3.30.70.1140">
    <property type="entry name" value="Phospho-2-dehydro-3-deoxyheptonate aldolase, domain 1"/>
    <property type="match status" value="1"/>
</dbReference>
<evidence type="ECO:0000259" key="2">
    <source>
        <dbReference type="Pfam" id="PF00793"/>
    </source>
</evidence>
<dbReference type="InterPro" id="IPR006268">
    <property type="entry name" value="DAHP_syn_2"/>
</dbReference>
<dbReference type="Gene3D" id="3.20.20.70">
    <property type="entry name" value="Aldolase class I"/>
    <property type="match status" value="1"/>
</dbReference>
<keyword evidence="1" id="KW-0808">Transferase</keyword>
<feature type="domain" description="DAHP synthetase I/KDSA" evidence="2">
    <location>
        <begin position="87"/>
        <end position="333"/>
    </location>
</feature>
<dbReference type="GO" id="GO:0016740">
    <property type="term" value="F:transferase activity"/>
    <property type="evidence" value="ECO:0007669"/>
    <property type="project" value="UniProtKB-KW"/>
</dbReference>
<dbReference type="InterPro" id="IPR041071">
    <property type="entry name" value="DAHP_snth_FXD"/>
</dbReference>
<dbReference type="PANTHER" id="PTHR43018:SF2">
    <property type="entry name" value="PHOSPHO-2-DEHYDRO-3-DEOXYHEPTONATE ALDOLASE"/>
    <property type="match status" value="1"/>
</dbReference>
<keyword evidence="5" id="KW-1185">Reference proteome</keyword>
<reference evidence="4" key="2">
    <citation type="journal article" date="2021" name="Microbiol. Resour. Announc.">
        <title>Complete Genome Sequence of Polycladomyces abyssicola JIR-001T, Isolated from Hemipelagic Sediment in Deep Seawater.</title>
        <authorList>
            <person name="Tsubouchi T."/>
            <person name="Kaneko Y."/>
        </authorList>
    </citation>
    <scope>NUCLEOTIDE SEQUENCE</scope>
    <source>
        <strain evidence="4">JIR-001</strain>
    </source>
</reference>
<reference evidence="4" key="1">
    <citation type="journal article" date="2013" name="Int. J. Syst. Evol. Microbiol.">
        <title>Polycladomyces abyssicola gen. nov., sp. nov., a thermophilic filamentous bacterium isolated from hemipelagic sediment.</title>
        <authorList>
            <person name="Tsubouchi T."/>
            <person name="Shimane Y."/>
            <person name="Mori K."/>
            <person name="Usui K."/>
            <person name="Hiraki T."/>
            <person name="Tame A."/>
            <person name="Uematsu K."/>
            <person name="Maruyama T."/>
            <person name="Hatada Y."/>
        </authorList>
    </citation>
    <scope>NUCLEOTIDE SEQUENCE</scope>
    <source>
        <strain evidence="4">JIR-001</strain>
    </source>
</reference>
<dbReference type="NCBIfam" id="NF009239">
    <property type="entry name" value="PRK12595.1"/>
    <property type="match status" value="1"/>
</dbReference>
<organism evidence="4 5">
    <name type="scientific">Polycladomyces abyssicola</name>
    <dbReference type="NCBI Taxonomy" id="1125966"/>
    <lineage>
        <taxon>Bacteria</taxon>
        <taxon>Bacillati</taxon>
        <taxon>Bacillota</taxon>
        <taxon>Bacilli</taxon>
        <taxon>Bacillales</taxon>
        <taxon>Thermoactinomycetaceae</taxon>
        <taxon>Polycladomyces</taxon>
    </lineage>
</organism>